<keyword evidence="1" id="KW-0347">Helicase</keyword>
<reference evidence="1 2" key="1">
    <citation type="submission" date="2020-05" db="EMBL/GenBank/DDBJ databases">
        <title>Identification and distribution of gene clusters putatively required for synthesis of sphingolipid metabolism inhibitors in phylogenetically diverse species of the filamentous fungus Fusarium.</title>
        <authorList>
            <person name="Kim H.-S."/>
            <person name="Busman M."/>
            <person name="Brown D.W."/>
            <person name="Divon H."/>
            <person name="Uhlig S."/>
            <person name="Proctor R.H."/>
        </authorList>
    </citation>
    <scope>NUCLEOTIDE SEQUENCE [LARGE SCALE GENOMIC DNA]</scope>
    <source>
        <strain evidence="1 2">NRRL 13617</strain>
    </source>
</reference>
<comment type="caution">
    <text evidence="1">The sequence shown here is derived from an EMBL/GenBank/DDBJ whole genome shotgun (WGS) entry which is preliminary data.</text>
</comment>
<keyword evidence="1" id="KW-0547">Nucleotide-binding</keyword>
<evidence type="ECO:0000313" key="2">
    <source>
        <dbReference type="Proteomes" id="UP000582016"/>
    </source>
</evidence>
<dbReference type="AlphaFoldDB" id="A0A8H5I3S4"/>
<organism evidence="1 2">
    <name type="scientific">Fusarium phyllophilum</name>
    <dbReference type="NCBI Taxonomy" id="47803"/>
    <lineage>
        <taxon>Eukaryota</taxon>
        <taxon>Fungi</taxon>
        <taxon>Dikarya</taxon>
        <taxon>Ascomycota</taxon>
        <taxon>Pezizomycotina</taxon>
        <taxon>Sordariomycetes</taxon>
        <taxon>Hypocreomycetidae</taxon>
        <taxon>Hypocreales</taxon>
        <taxon>Nectriaceae</taxon>
        <taxon>Fusarium</taxon>
        <taxon>Fusarium fujikuroi species complex</taxon>
    </lineage>
</organism>
<sequence>MDVDDQDVERACKRIRLQSPEPDDVYDNFRDFLLSDSELLPQLTYDNGFSASILEPAEENKDEARLGIEGEALIEETARHVCLGTIILEATSSYLKTRQELETTVNLQECGGIVKLITADTGAYAGILKALFPSDLLHRPSVKLSALLTAPASLRVIILSPMEEAAQIGTLLSNYDLFLQHPSPRDIEYFELEMEYFNPQFLVPPGS</sequence>
<keyword evidence="1" id="KW-0378">Hydrolase</keyword>
<gene>
    <name evidence="1" type="ORF">FPHYL_14320</name>
</gene>
<accession>A0A8H5I3S4</accession>
<evidence type="ECO:0000313" key="1">
    <source>
        <dbReference type="EMBL" id="KAF5528843.1"/>
    </source>
</evidence>
<feature type="non-terminal residue" evidence="1">
    <location>
        <position position="1"/>
    </location>
</feature>
<name>A0A8H5I3S4_9HYPO</name>
<keyword evidence="1" id="KW-0067">ATP-binding</keyword>
<protein>
    <submittedName>
        <fullName evidence="1">Helicase-like transcription factor</fullName>
    </submittedName>
</protein>
<dbReference type="OrthoDB" id="448448at2759"/>
<dbReference type="Proteomes" id="UP000582016">
    <property type="component" value="Unassembled WGS sequence"/>
</dbReference>
<keyword evidence="2" id="KW-1185">Reference proteome</keyword>
<dbReference type="GO" id="GO:0004386">
    <property type="term" value="F:helicase activity"/>
    <property type="evidence" value="ECO:0007669"/>
    <property type="project" value="UniProtKB-KW"/>
</dbReference>
<proteinExistence type="predicted"/>
<dbReference type="EMBL" id="JAAOAQ010001474">
    <property type="protein sequence ID" value="KAF5528843.1"/>
    <property type="molecule type" value="Genomic_DNA"/>
</dbReference>